<dbReference type="CDD" id="cd03214">
    <property type="entry name" value="ABC_Iron-Siderophores_B12_Hemin"/>
    <property type="match status" value="1"/>
</dbReference>
<dbReference type="PANTHER" id="PTHR42734:SF19">
    <property type="entry name" value="IRON COMPOUNDS ABC TRANSPORTER, ATP-BINDING PROTEIN"/>
    <property type="match status" value="1"/>
</dbReference>
<dbReference type="Gene3D" id="3.40.50.300">
    <property type="entry name" value="P-loop containing nucleotide triphosphate hydrolases"/>
    <property type="match status" value="1"/>
</dbReference>
<evidence type="ECO:0000256" key="1">
    <source>
        <dbReference type="ARBA" id="ARBA00022448"/>
    </source>
</evidence>
<evidence type="ECO:0000256" key="3">
    <source>
        <dbReference type="ARBA" id="ARBA00022840"/>
    </source>
</evidence>
<accession>J5UI43</accession>
<evidence type="ECO:0000256" key="2">
    <source>
        <dbReference type="ARBA" id="ARBA00022741"/>
    </source>
</evidence>
<feature type="domain" description="ABC transporter" evidence="4">
    <location>
        <begin position="2"/>
        <end position="238"/>
    </location>
</feature>
<dbReference type="PROSITE" id="PS00211">
    <property type="entry name" value="ABC_TRANSPORTER_1"/>
    <property type="match status" value="1"/>
</dbReference>
<sequence>MLIAENIAFYYKNDKPVLKNINFKLERGKVLCLLGPNGTGKTTLLRCILGLLKVKKGHFLWNSQDMSKLSIRQRSQCMAYVPQSSALSFPYEVKEVVLMGRIAHLAPGSSPGEKDMEIVHNVMKKMGIFHIKDSIFQNLSGGEKQMVLMARALAQQATLLILDEPTASLDFANQVSALKMIRELSRQGFTVLMTSHSPDHAFLVADQVLMMRDGDIYASGSPEDIICEDNLTKLYKTTAAICQTNVLSAGKMAKVCIPLIEG</sequence>
<dbReference type="PANTHER" id="PTHR42734">
    <property type="entry name" value="METAL TRANSPORT SYSTEM ATP-BINDING PROTEIN TM_0124-RELATED"/>
    <property type="match status" value="1"/>
</dbReference>
<dbReference type="RefSeq" id="WP_009530944.1">
    <property type="nucleotide sequence ID" value="NZ_ALNK01000020.1"/>
</dbReference>
<dbReference type="Pfam" id="PF00005">
    <property type="entry name" value="ABC_tran"/>
    <property type="match status" value="1"/>
</dbReference>
<comment type="caution">
    <text evidence="5">The sequence shown here is derived from an EMBL/GenBank/DDBJ whole genome shotgun (WGS) entry which is preliminary data.</text>
</comment>
<reference evidence="5 6" key="1">
    <citation type="submission" date="2012-07" db="EMBL/GenBank/DDBJ databases">
        <authorList>
            <person name="Durkin A.S."/>
            <person name="McCorrison J."/>
            <person name="Torralba M."/>
            <person name="Gillis M."/>
            <person name="Methe B."/>
            <person name="Sutton G."/>
            <person name="Nelson K.E."/>
        </authorList>
    </citation>
    <scope>NUCLEOTIDE SEQUENCE [LARGE SCALE GENOMIC DNA]</scope>
    <source>
        <strain evidence="5 6">OBRC8</strain>
    </source>
</reference>
<proteinExistence type="predicted"/>
<dbReference type="FunFam" id="3.40.50.300:FF:000134">
    <property type="entry name" value="Iron-enterobactin ABC transporter ATP-binding protein"/>
    <property type="match status" value="1"/>
</dbReference>
<dbReference type="AlphaFoldDB" id="J5UI43"/>
<dbReference type="GO" id="GO:0005524">
    <property type="term" value="F:ATP binding"/>
    <property type="evidence" value="ECO:0007669"/>
    <property type="project" value="UniProtKB-KW"/>
</dbReference>
<dbReference type="InterPro" id="IPR003593">
    <property type="entry name" value="AAA+_ATPase"/>
</dbReference>
<dbReference type="InterPro" id="IPR003439">
    <property type="entry name" value="ABC_transporter-like_ATP-bd"/>
</dbReference>
<dbReference type="InterPro" id="IPR027417">
    <property type="entry name" value="P-loop_NTPase"/>
</dbReference>
<dbReference type="Proteomes" id="UP000005244">
    <property type="component" value="Unassembled WGS sequence"/>
</dbReference>
<dbReference type="SUPFAM" id="SSF52540">
    <property type="entry name" value="P-loop containing nucleoside triphosphate hydrolases"/>
    <property type="match status" value="1"/>
</dbReference>
<dbReference type="EMBL" id="ALNK01000020">
    <property type="protein sequence ID" value="EJU22699.1"/>
    <property type="molecule type" value="Genomic_DNA"/>
</dbReference>
<keyword evidence="3 5" id="KW-0067">ATP-binding</keyword>
<evidence type="ECO:0000313" key="5">
    <source>
        <dbReference type="EMBL" id="EJU22699.1"/>
    </source>
</evidence>
<keyword evidence="2" id="KW-0547">Nucleotide-binding</keyword>
<dbReference type="SMART" id="SM00382">
    <property type="entry name" value="AAA"/>
    <property type="match status" value="1"/>
</dbReference>
<protein>
    <submittedName>
        <fullName evidence="5">ABC transporter, ATP-binding protein</fullName>
    </submittedName>
</protein>
<dbReference type="PROSITE" id="PS50893">
    <property type="entry name" value="ABC_TRANSPORTER_2"/>
    <property type="match status" value="1"/>
</dbReference>
<dbReference type="InterPro" id="IPR050153">
    <property type="entry name" value="Metal_Ion_Import_ABC"/>
</dbReference>
<keyword evidence="1" id="KW-0813">Transport</keyword>
<gene>
    <name evidence="5" type="ORF">HMPREF1143_1445</name>
</gene>
<dbReference type="PATRIC" id="fig|796941.3.peg.1126"/>
<evidence type="ECO:0000259" key="4">
    <source>
        <dbReference type="PROSITE" id="PS50893"/>
    </source>
</evidence>
<name>J5UI43_9FIRM</name>
<evidence type="ECO:0000313" key="6">
    <source>
        <dbReference type="Proteomes" id="UP000005244"/>
    </source>
</evidence>
<dbReference type="InterPro" id="IPR017871">
    <property type="entry name" value="ABC_transporter-like_CS"/>
</dbReference>
<dbReference type="GO" id="GO:0016887">
    <property type="term" value="F:ATP hydrolysis activity"/>
    <property type="evidence" value="ECO:0007669"/>
    <property type="project" value="InterPro"/>
</dbReference>
<organism evidence="5 6">
    <name type="scientific">Peptoanaerobacter stomatis</name>
    <dbReference type="NCBI Taxonomy" id="796937"/>
    <lineage>
        <taxon>Bacteria</taxon>
        <taxon>Bacillati</taxon>
        <taxon>Bacillota</taxon>
        <taxon>Clostridia</taxon>
        <taxon>Peptostreptococcales</taxon>
        <taxon>Filifactoraceae</taxon>
        <taxon>Peptoanaerobacter</taxon>
    </lineage>
</organism>
<keyword evidence="6" id="KW-1185">Reference proteome</keyword>